<dbReference type="Pfam" id="PF07561">
    <property type="entry name" value="DUF1540"/>
    <property type="match status" value="1"/>
</dbReference>
<evidence type="ECO:0000259" key="2">
    <source>
        <dbReference type="Pfam" id="PF07561"/>
    </source>
</evidence>
<protein>
    <submittedName>
        <fullName evidence="3">DUF1540 domain-containing protein</fullName>
    </submittedName>
</protein>
<feature type="compositionally biased region" description="Basic and acidic residues" evidence="1">
    <location>
        <begin position="46"/>
        <end position="55"/>
    </location>
</feature>
<name>A0AA96RFV9_9BACL</name>
<organism evidence="3 4">
    <name type="scientific">Paenibacillus aurantius</name>
    <dbReference type="NCBI Taxonomy" id="2918900"/>
    <lineage>
        <taxon>Bacteria</taxon>
        <taxon>Bacillati</taxon>
        <taxon>Bacillota</taxon>
        <taxon>Bacilli</taxon>
        <taxon>Bacillales</taxon>
        <taxon>Paenibacillaceae</taxon>
        <taxon>Paenibacillus</taxon>
    </lineage>
</organism>
<dbReference type="InterPro" id="IPR011437">
    <property type="entry name" value="DUF1540"/>
</dbReference>
<evidence type="ECO:0000313" key="3">
    <source>
        <dbReference type="EMBL" id="WNQ12417.1"/>
    </source>
</evidence>
<dbReference type="KEGG" id="paun:MJA45_05035"/>
<reference evidence="3 4" key="1">
    <citation type="submission" date="2022-02" db="EMBL/GenBank/DDBJ databases">
        <title>Paenibacillus sp. MBLB1776 Whole Genome Shotgun Sequencing.</title>
        <authorList>
            <person name="Hwang C.Y."/>
            <person name="Cho E.-S."/>
            <person name="Seo M.-J."/>
        </authorList>
    </citation>
    <scope>NUCLEOTIDE SEQUENCE [LARGE SCALE GENOMIC DNA]</scope>
    <source>
        <strain evidence="3 4">MBLB1776</strain>
    </source>
</reference>
<dbReference type="EMBL" id="CP130318">
    <property type="protein sequence ID" value="WNQ12417.1"/>
    <property type="molecule type" value="Genomic_DNA"/>
</dbReference>
<dbReference type="Proteomes" id="UP001305702">
    <property type="component" value="Chromosome"/>
</dbReference>
<gene>
    <name evidence="3" type="ORF">MJA45_05035</name>
</gene>
<sequence>MNNPQVKCSIDNCEYWEKGNNCSAEVIMIEVDRHSDRSLPQSKGGEQYDTRHTDHASGTADTCCHTFEERSH</sequence>
<proteinExistence type="predicted"/>
<feature type="domain" description="DUF1540" evidence="2">
    <location>
        <begin position="6"/>
        <end position="67"/>
    </location>
</feature>
<dbReference type="AlphaFoldDB" id="A0AA96RFV9"/>
<evidence type="ECO:0000256" key="1">
    <source>
        <dbReference type="SAM" id="MobiDB-lite"/>
    </source>
</evidence>
<accession>A0AA96RFV9</accession>
<keyword evidence="4" id="KW-1185">Reference proteome</keyword>
<dbReference type="RefSeq" id="WP_315606194.1">
    <property type="nucleotide sequence ID" value="NZ_CP130318.1"/>
</dbReference>
<feature type="region of interest" description="Disordered" evidence="1">
    <location>
        <begin position="33"/>
        <end position="59"/>
    </location>
</feature>
<evidence type="ECO:0000313" key="4">
    <source>
        <dbReference type="Proteomes" id="UP001305702"/>
    </source>
</evidence>